<dbReference type="OrthoDB" id="3229878at2759"/>
<reference evidence="1 2" key="1">
    <citation type="submission" date="2015-04" db="EMBL/GenBank/DDBJ databases">
        <title>Complete genome sequence of Schizopora paradoxa KUC8140, a cosmopolitan wood degrader in East Asia.</title>
        <authorList>
            <consortium name="DOE Joint Genome Institute"/>
            <person name="Min B."/>
            <person name="Park H."/>
            <person name="Jang Y."/>
            <person name="Kim J.-J."/>
            <person name="Kim K.H."/>
            <person name="Pangilinan J."/>
            <person name="Lipzen A."/>
            <person name="Riley R."/>
            <person name="Grigoriev I.V."/>
            <person name="Spatafora J.W."/>
            <person name="Choi I.-G."/>
        </authorList>
    </citation>
    <scope>NUCLEOTIDE SEQUENCE [LARGE SCALE GENOMIC DNA]</scope>
    <source>
        <strain evidence="1 2">KUC8140</strain>
    </source>
</reference>
<dbReference type="Proteomes" id="UP000053477">
    <property type="component" value="Unassembled WGS sequence"/>
</dbReference>
<evidence type="ECO:0000313" key="1">
    <source>
        <dbReference type="EMBL" id="KLO15315.1"/>
    </source>
</evidence>
<evidence type="ECO:0008006" key="3">
    <source>
        <dbReference type="Google" id="ProtNLM"/>
    </source>
</evidence>
<sequence>MGTRGLVCYVHKGQRYVRYNHWDSYPSGLGLDLLGAIPTDPEAFQKWLEETRSFLENVTTEVDDDEWDLKELSRFAYPFANYPVGGIEWTYVHDLDRLSFSVDYEVHFRLDNLPPADEWLSYIALDGGDQDLLCITPRTPEQYRGEYVAFPYRSLSDTEIERKHFYDSRASDIRKIHPSTWLKPVSPNLANHEKLALLAAEGFIESRYSLLTNVHRSHYPADSFCFDDLAMDVLTAACHGGSTFTFDKDTAFRWTRDVFDKSQPVDASDRKRHDYYWFRGCLVSLAESLDREDHFKMEVAHVLKDFEGASKPFTAILWSIRHVAVLVMAEDGISLSDPIPVAAALGKNDENMYEGLKLIMHYLPMPVMESGNSPTCHLPFDIILRIIDFLDPETDDAFGKTSKAFRWELAKRPFFGSFRIISESREKMCFSTLDEVGRPVTLRLAPYGFKDNNDDHSGHGEEHMVAYRKPIHFVNNFRRDDDEYGRLRIANFFFTHGFRVFVHQA</sequence>
<dbReference type="InParanoid" id="A0A0H2RTH5"/>
<evidence type="ECO:0000313" key="2">
    <source>
        <dbReference type="Proteomes" id="UP000053477"/>
    </source>
</evidence>
<dbReference type="STRING" id="27342.A0A0H2RTH5"/>
<protein>
    <recommendedName>
        <fullName evidence="3">F-box domain-containing protein</fullName>
    </recommendedName>
</protein>
<dbReference type="EMBL" id="KQ085931">
    <property type="protein sequence ID" value="KLO15315.1"/>
    <property type="molecule type" value="Genomic_DNA"/>
</dbReference>
<accession>A0A0H2RTH5</accession>
<name>A0A0H2RTH5_9AGAM</name>
<gene>
    <name evidence="1" type="ORF">SCHPADRAFT_927242</name>
</gene>
<organism evidence="1 2">
    <name type="scientific">Schizopora paradoxa</name>
    <dbReference type="NCBI Taxonomy" id="27342"/>
    <lineage>
        <taxon>Eukaryota</taxon>
        <taxon>Fungi</taxon>
        <taxon>Dikarya</taxon>
        <taxon>Basidiomycota</taxon>
        <taxon>Agaricomycotina</taxon>
        <taxon>Agaricomycetes</taxon>
        <taxon>Hymenochaetales</taxon>
        <taxon>Schizoporaceae</taxon>
        <taxon>Schizopora</taxon>
    </lineage>
</organism>
<dbReference type="AlphaFoldDB" id="A0A0H2RTH5"/>
<proteinExistence type="predicted"/>
<keyword evidence="2" id="KW-1185">Reference proteome</keyword>